<evidence type="ECO:0000313" key="2">
    <source>
        <dbReference type="EMBL" id="EPX55209.1"/>
    </source>
</evidence>
<dbReference type="InterPro" id="IPR039422">
    <property type="entry name" value="MarR/SlyA-like"/>
</dbReference>
<protein>
    <submittedName>
        <fullName evidence="2">Transcriptional regulator, MarR family</fullName>
    </submittedName>
</protein>
<dbReference type="Gene3D" id="1.10.10.10">
    <property type="entry name" value="Winged helix-like DNA-binding domain superfamily/Winged helix DNA-binding domain"/>
    <property type="match status" value="1"/>
</dbReference>
<keyword evidence="3" id="KW-1185">Reference proteome</keyword>
<dbReference type="InterPro" id="IPR000835">
    <property type="entry name" value="HTH_MarR-typ"/>
</dbReference>
<feature type="domain" description="HTH marR-type" evidence="1">
    <location>
        <begin position="20"/>
        <end position="152"/>
    </location>
</feature>
<gene>
    <name evidence="2" type="ORF">D187_009416</name>
</gene>
<organism evidence="2 3">
    <name type="scientific">Cystobacter fuscus (strain ATCC 25194 / DSM 2262 / NBRC 100088 / M29)</name>
    <dbReference type="NCBI Taxonomy" id="1242864"/>
    <lineage>
        <taxon>Bacteria</taxon>
        <taxon>Pseudomonadati</taxon>
        <taxon>Myxococcota</taxon>
        <taxon>Myxococcia</taxon>
        <taxon>Myxococcales</taxon>
        <taxon>Cystobacterineae</taxon>
        <taxon>Archangiaceae</taxon>
        <taxon>Cystobacter</taxon>
    </lineage>
</organism>
<dbReference type="Pfam" id="PF01047">
    <property type="entry name" value="MarR"/>
    <property type="match status" value="1"/>
</dbReference>
<dbReference type="RefSeq" id="WP_002624440.1">
    <property type="nucleotide sequence ID" value="NZ_ANAH02000073.1"/>
</dbReference>
<dbReference type="eggNOG" id="COG1846">
    <property type="taxonomic scope" value="Bacteria"/>
</dbReference>
<comment type="caution">
    <text evidence="2">The sequence shown here is derived from an EMBL/GenBank/DDBJ whole genome shotgun (WGS) entry which is preliminary data.</text>
</comment>
<dbReference type="OrthoDB" id="5521015at2"/>
<name>S9Q1P6_CYSF2</name>
<dbReference type="PANTHER" id="PTHR33164">
    <property type="entry name" value="TRANSCRIPTIONAL REGULATOR, MARR FAMILY"/>
    <property type="match status" value="1"/>
</dbReference>
<dbReference type="PRINTS" id="PR00598">
    <property type="entry name" value="HTHMARR"/>
</dbReference>
<dbReference type="Proteomes" id="UP000011682">
    <property type="component" value="Unassembled WGS sequence"/>
</dbReference>
<dbReference type="GO" id="GO:0006950">
    <property type="term" value="P:response to stress"/>
    <property type="evidence" value="ECO:0007669"/>
    <property type="project" value="TreeGrafter"/>
</dbReference>
<dbReference type="EMBL" id="ANAH02000073">
    <property type="protein sequence ID" value="EPX55209.1"/>
    <property type="molecule type" value="Genomic_DNA"/>
</dbReference>
<proteinExistence type="predicted"/>
<dbReference type="SMART" id="SM00347">
    <property type="entry name" value="HTH_MARR"/>
    <property type="match status" value="1"/>
</dbReference>
<reference evidence="2" key="1">
    <citation type="submission" date="2013-05" db="EMBL/GenBank/DDBJ databases">
        <title>Genome assembly of Cystobacter fuscus DSM 2262.</title>
        <authorList>
            <person name="Sharma G."/>
            <person name="Khatri I."/>
            <person name="Kaur C."/>
            <person name="Mayilraj S."/>
            <person name="Subramanian S."/>
        </authorList>
    </citation>
    <scope>NUCLEOTIDE SEQUENCE [LARGE SCALE GENOMIC DNA]</scope>
    <source>
        <strain evidence="2">DSM 2262</strain>
    </source>
</reference>
<sequence length="165" mass="17925">MTKKGSSRGGLSGSAARVAEDPIGQRLQEISILTRQIERKLGEVLEVNATDLAAMEQLITHGPLTPGVLATQLGVTTAASTQITDRLERAGHVSRERHDADRRKVLVVPAMASVQRALAEMTPAFDDLEALFGQLSASERKVIERFLGQLVELYRAAVRPARSEE</sequence>
<dbReference type="SUPFAM" id="SSF46785">
    <property type="entry name" value="Winged helix' DNA-binding domain"/>
    <property type="match status" value="1"/>
</dbReference>
<dbReference type="PANTHER" id="PTHR33164:SF106">
    <property type="entry name" value="TRANSCRIPTIONAL REGULATORY PROTEIN"/>
    <property type="match status" value="1"/>
</dbReference>
<dbReference type="PROSITE" id="PS50995">
    <property type="entry name" value="HTH_MARR_2"/>
    <property type="match status" value="1"/>
</dbReference>
<evidence type="ECO:0000313" key="3">
    <source>
        <dbReference type="Proteomes" id="UP000011682"/>
    </source>
</evidence>
<evidence type="ECO:0000259" key="1">
    <source>
        <dbReference type="PROSITE" id="PS50995"/>
    </source>
</evidence>
<dbReference type="InterPro" id="IPR036388">
    <property type="entry name" value="WH-like_DNA-bd_sf"/>
</dbReference>
<dbReference type="AlphaFoldDB" id="S9Q1P6"/>
<accession>S9Q1P6</accession>
<dbReference type="GO" id="GO:0003700">
    <property type="term" value="F:DNA-binding transcription factor activity"/>
    <property type="evidence" value="ECO:0007669"/>
    <property type="project" value="InterPro"/>
</dbReference>
<dbReference type="InterPro" id="IPR036390">
    <property type="entry name" value="WH_DNA-bd_sf"/>
</dbReference>